<keyword evidence="3" id="KW-0472">Membrane</keyword>
<evidence type="ECO:0000256" key="3">
    <source>
        <dbReference type="SAM" id="Phobius"/>
    </source>
</evidence>
<comment type="subcellular location">
    <subcellularLocation>
        <location evidence="1">Endomembrane system</location>
        <topology evidence="1">Multi-pass membrane protein</topology>
    </subcellularLocation>
</comment>
<evidence type="ECO:0000256" key="2">
    <source>
        <dbReference type="ARBA" id="ARBA00022842"/>
    </source>
</evidence>
<dbReference type="Pfam" id="PF00690">
    <property type="entry name" value="Cation_ATPase_N"/>
    <property type="match status" value="1"/>
</dbReference>
<keyword evidence="2" id="KW-0460">Magnesium</keyword>
<accession>A0ABP1BJQ3</accession>
<dbReference type="InterPro" id="IPR023298">
    <property type="entry name" value="ATPase_P-typ_TM_dom_sf"/>
</dbReference>
<organism evidence="5 6">
    <name type="scientific">Sphagnum jensenii</name>
    <dbReference type="NCBI Taxonomy" id="128206"/>
    <lineage>
        <taxon>Eukaryota</taxon>
        <taxon>Viridiplantae</taxon>
        <taxon>Streptophyta</taxon>
        <taxon>Embryophyta</taxon>
        <taxon>Bryophyta</taxon>
        <taxon>Sphagnophytina</taxon>
        <taxon>Sphagnopsida</taxon>
        <taxon>Sphagnales</taxon>
        <taxon>Sphagnaceae</taxon>
        <taxon>Sphagnum</taxon>
    </lineage>
</organism>
<keyword evidence="3" id="KW-0812">Transmembrane</keyword>
<dbReference type="Gene3D" id="1.20.1110.10">
    <property type="entry name" value="Calcium-transporting ATPase, transmembrane domain"/>
    <property type="match status" value="1"/>
</dbReference>
<evidence type="ECO:0000313" key="5">
    <source>
        <dbReference type="EMBL" id="CAK9875819.1"/>
    </source>
</evidence>
<dbReference type="Gene3D" id="2.70.150.10">
    <property type="entry name" value="Calcium-transporting ATPase, cytoplasmic transduction domain A"/>
    <property type="match status" value="1"/>
</dbReference>
<reference evidence="5" key="1">
    <citation type="submission" date="2024-03" db="EMBL/GenBank/DDBJ databases">
        <authorList>
            <consortium name="ELIXIR-Norway"/>
            <consortium name="Elixir Norway"/>
        </authorList>
    </citation>
    <scope>NUCLEOTIDE SEQUENCE</scope>
</reference>
<sequence length="215" mass="24034">MQQATLTVNATRRFRYTLDLKKLEERTTFTSPAAQLRAASHVIRAVERFKTAGRNKPEVPPEGFGVGPQTLVHLLQDREYESLQKLGGVENVATALRTNLEDGFSDTPEEIRKRKEAFGDNTYPKKQPKGFLTFVWEACHDTTLIILMVAAVVSLGTSMWADGAKDGWYDGTAIAFPVLLVITVTAFSDYKQSLQFRRLNEEKGDIQLAVVRGGR</sequence>
<dbReference type="InterPro" id="IPR004014">
    <property type="entry name" value="ATPase_P-typ_cation-transptr_N"/>
</dbReference>
<dbReference type="PANTHER" id="PTHR24093:SF369">
    <property type="entry name" value="CALCIUM-TRANSPORTING ATPASE"/>
    <property type="match status" value="1"/>
</dbReference>
<proteinExistence type="predicted"/>
<evidence type="ECO:0000256" key="1">
    <source>
        <dbReference type="ARBA" id="ARBA00004127"/>
    </source>
</evidence>
<dbReference type="InterPro" id="IPR024750">
    <property type="entry name" value="Ca_ATPase_N_dom"/>
</dbReference>
<name>A0ABP1BJQ3_9BRYO</name>
<dbReference type="EMBL" id="OZ023706">
    <property type="protein sequence ID" value="CAK9875819.1"/>
    <property type="molecule type" value="Genomic_DNA"/>
</dbReference>
<evidence type="ECO:0000259" key="4">
    <source>
        <dbReference type="SMART" id="SM00831"/>
    </source>
</evidence>
<gene>
    <name evidence="5" type="ORF">CSSPJE1EN2_LOCUS18041</name>
</gene>
<dbReference type="Gene3D" id="1.20.5.170">
    <property type="match status" value="1"/>
</dbReference>
<feature type="transmembrane region" description="Helical" evidence="3">
    <location>
        <begin position="167"/>
        <end position="188"/>
    </location>
</feature>
<keyword evidence="3" id="KW-1133">Transmembrane helix</keyword>
<protein>
    <recommendedName>
        <fullName evidence="4">Cation-transporting P-type ATPase N-terminal domain-containing protein</fullName>
    </recommendedName>
</protein>
<feature type="domain" description="Cation-transporting P-type ATPase N-terminal" evidence="4">
    <location>
        <begin position="82"/>
        <end position="159"/>
    </location>
</feature>
<dbReference type="PANTHER" id="PTHR24093">
    <property type="entry name" value="CATION TRANSPORTING ATPASE"/>
    <property type="match status" value="1"/>
</dbReference>
<dbReference type="Proteomes" id="UP001497522">
    <property type="component" value="Chromosome 5"/>
</dbReference>
<dbReference type="SUPFAM" id="SSF81665">
    <property type="entry name" value="Calcium ATPase, transmembrane domain M"/>
    <property type="match status" value="1"/>
</dbReference>
<keyword evidence="6" id="KW-1185">Reference proteome</keyword>
<evidence type="ECO:0000313" key="6">
    <source>
        <dbReference type="Proteomes" id="UP001497522"/>
    </source>
</evidence>
<dbReference type="SMART" id="SM00831">
    <property type="entry name" value="Cation_ATPase_N"/>
    <property type="match status" value="1"/>
</dbReference>
<dbReference type="Pfam" id="PF12515">
    <property type="entry name" value="CaATP_NAI"/>
    <property type="match status" value="1"/>
</dbReference>